<dbReference type="InterPro" id="IPR011330">
    <property type="entry name" value="Glyco_hydro/deAcase_b/a-brl"/>
</dbReference>
<accession>A0ABX1I782</accession>
<evidence type="ECO:0000313" key="4">
    <source>
        <dbReference type="EMBL" id="NKN33418.1"/>
    </source>
</evidence>
<sequence length="411" mass="46223">MTVTKIAHALGLHMHQPPGNLRQLIETRPGEAERIIRCYERVVRYAERFRDVAVFHVGFSGVLLEQLLDPEVVVRYGALVDIPAMLEGYRRAPNIELVGMGYSHPIFPLIARADWSEQLARGRGLVERVFGRAPRGFWPPELAFTMEMIPALVKAGYDYVVVDGAQVRPADGMSDVLRPYLACHHGACIRVVPRDRALSAAQRSGLDPDWFEREVVGRVAGSPRPQAMRLLTTWCDGENGDWLRQLHEPSGFFGHFVAPQLARWRDGESVIRPVSLGRYLDDFQPRVHARVQAGCWNVDAEIGDELSRWTASAGQRAAVAELARLSERYWALVRESARDRWDDALIAARQQILEAETSCYLYWGEAWLPYLRHRLETTACALAALERGRGCCEMPPLASTRHAPGLAEAEV</sequence>
<dbReference type="GO" id="GO:0016787">
    <property type="term" value="F:hydrolase activity"/>
    <property type="evidence" value="ECO:0007669"/>
    <property type="project" value="UniProtKB-KW"/>
</dbReference>
<dbReference type="Proteomes" id="UP000740754">
    <property type="component" value="Unassembled WGS sequence"/>
</dbReference>
<organism evidence="4 5">
    <name type="scientific">Marichromatium bheemlicum</name>
    <dbReference type="NCBI Taxonomy" id="365339"/>
    <lineage>
        <taxon>Bacteria</taxon>
        <taxon>Pseudomonadati</taxon>
        <taxon>Pseudomonadota</taxon>
        <taxon>Gammaproteobacteria</taxon>
        <taxon>Chromatiales</taxon>
        <taxon>Chromatiaceae</taxon>
        <taxon>Marichromatium</taxon>
    </lineage>
</organism>
<dbReference type="PANTHER" id="PTHR36306">
    <property type="entry name" value="ALPHA-AMYLASE-RELATED-RELATED"/>
    <property type="match status" value="1"/>
</dbReference>
<gene>
    <name evidence="4" type="ORF">HF203_09300</name>
</gene>
<reference evidence="4 5" key="1">
    <citation type="submission" date="2020-04" db="EMBL/GenBank/DDBJ databases">
        <title>Draft Whole-Genome sequence of Marichromatium bheemlicum DSM 18632, type strain.</title>
        <authorList>
            <person name="Kyndt J.A."/>
            <person name="Meyer T.E."/>
        </authorList>
    </citation>
    <scope>NUCLEOTIDE SEQUENCE [LARGE SCALE GENOMIC DNA]</scope>
    <source>
        <strain evidence="4 5">DSM 18632</strain>
    </source>
</reference>
<protein>
    <submittedName>
        <fullName evidence="4">Glycoside hydrolase family 57</fullName>
    </submittedName>
</protein>
<dbReference type="PANTHER" id="PTHR36306:SF5">
    <property type="entry name" value="SLR1535 PROTEIN"/>
    <property type="match status" value="1"/>
</dbReference>
<proteinExistence type="inferred from homology"/>
<keyword evidence="4" id="KW-0378">Hydrolase</keyword>
<comment type="caution">
    <text evidence="4">The sequence shown here is derived from an EMBL/GenBank/DDBJ whole genome shotgun (WGS) entry which is preliminary data.</text>
</comment>
<evidence type="ECO:0000256" key="2">
    <source>
        <dbReference type="ARBA" id="ARBA00023277"/>
    </source>
</evidence>
<name>A0ABX1I782_9GAMM</name>
<comment type="similarity">
    <text evidence="1">Belongs to the glycosyl hydrolase 57 family.</text>
</comment>
<keyword evidence="5" id="KW-1185">Reference proteome</keyword>
<evidence type="ECO:0000259" key="3">
    <source>
        <dbReference type="Pfam" id="PF03065"/>
    </source>
</evidence>
<evidence type="ECO:0000313" key="5">
    <source>
        <dbReference type="Proteomes" id="UP000740754"/>
    </source>
</evidence>
<keyword evidence="2" id="KW-0119">Carbohydrate metabolism</keyword>
<dbReference type="RefSeq" id="WP_168668946.1">
    <property type="nucleotide sequence ID" value="NZ_JAAXKX010000011.1"/>
</dbReference>
<dbReference type="Pfam" id="PF03065">
    <property type="entry name" value="Glyco_hydro_57"/>
    <property type="match status" value="1"/>
</dbReference>
<evidence type="ECO:0000256" key="1">
    <source>
        <dbReference type="ARBA" id="ARBA00006821"/>
    </source>
</evidence>
<dbReference type="InterPro" id="IPR052046">
    <property type="entry name" value="GH57_Enzymes"/>
</dbReference>
<dbReference type="SUPFAM" id="SSF88713">
    <property type="entry name" value="Glycoside hydrolase/deacetylase"/>
    <property type="match status" value="1"/>
</dbReference>
<feature type="domain" description="Glycoside hydrolase family 57 N-terminal" evidence="3">
    <location>
        <begin position="48"/>
        <end position="200"/>
    </location>
</feature>
<dbReference type="EMBL" id="JAAXKX010000011">
    <property type="protein sequence ID" value="NKN33418.1"/>
    <property type="molecule type" value="Genomic_DNA"/>
</dbReference>
<dbReference type="InterPro" id="IPR004300">
    <property type="entry name" value="Glyco_hydro_57_N"/>
</dbReference>
<dbReference type="Gene3D" id="3.20.110.20">
    <property type="match status" value="1"/>
</dbReference>